<dbReference type="SUPFAM" id="SSF49464">
    <property type="entry name" value="Carboxypeptidase regulatory domain-like"/>
    <property type="match status" value="1"/>
</dbReference>
<reference evidence="9 10" key="1">
    <citation type="submission" date="2019-08" db="EMBL/GenBank/DDBJ databases">
        <title>Seonamhaeicola sediminis sp. nov., isolated from marine sediment.</title>
        <authorList>
            <person name="Cao W.R."/>
        </authorList>
    </citation>
    <scope>NUCLEOTIDE SEQUENCE [LARGE SCALE GENOMIC DNA]</scope>
    <source>
        <strain evidence="9 10">1505</strain>
    </source>
</reference>
<evidence type="ECO:0000256" key="3">
    <source>
        <dbReference type="ARBA" id="ARBA00022452"/>
    </source>
</evidence>
<evidence type="ECO:0000256" key="1">
    <source>
        <dbReference type="ARBA" id="ARBA00004571"/>
    </source>
</evidence>
<dbReference type="Pfam" id="PF07715">
    <property type="entry name" value="Plug"/>
    <property type="match status" value="1"/>
</dbReference>
<dbReference type="SUPFAM" id="SSF56935">
    <property type="entry name" value="Porins"/>
    <property type="match status" value="1"/>
</dbReference>
<keyword evidence="2 7" id="KW-0813">Transport</keyword>
<dbReference type="PROSITE" id="PS52016">
    <property type="entry name" value="TONB_DEPENDENT_REC_3"/>
    <property type="match status" value="1"/>
</dbReference>
<sequence length="1033" mass="115171">MRLKSVLITRNLLSKCLLFTFLFFGYVLHAQTNSITVNGVVSGEDGMPIPGASVILVKNGKTTGAVTDFDGVYSLEATIGDTLTFSYLGMTSQSLKVIGAELNVVLIAEVDELEEVVVIGYGAVKKKELTGAVTQVKAEALEKIVSSDLGSALQGQAAGVNVVASSTPGGDSEILIRGITSLDNNTPLYVVDGIVQEGDPRIPPTDIETIDILKDAASTAIYGARGATGVIIITTKQGKPGSLQVRYNGNYAIQRRQAAVPLMNSVEQTYFDVVTQRNTAGALDDEVRLQILQNPIQFQNETNLNDILFRQDVPTQTHNLNVSGGTEDITYNVALGFFDQEGIQVNSAYQRFNTRVNTVYQKNRIRIQTSLALIQDSRDIAQANLLSQAIVYRPTQNGLDLDSFDELEQGGDDVNRLGWVLESLRTETNQKSVRTNASFRLDYDITKELKISSNVGLTTFNTFRKEYRPYQEIYNTQGILQSQPINSYIDNRTNYNRSLNINAGLTYQKIIADDHKFTFTFFADRERYQNDAFRARRLEATNPDARVLNLATGDQSVTSGFDYTTTRIGTIGRVLYGYKGRYLLSASVRRDGSSLVSYLVSPKKQWGTFPGVSFAWNASDEPFWAKYKSTINNFKLRLSHGTIGNDRVRPYSFIPGIEQNINYIGSSGTDDLVNLGATQLDFANKTLKWESTTTSNIGIDLGFLKNKLTLTAEYYYADKEDMLFPVFLPLSAGGGNNATVTLNVGNMVNQGLELTAAYRGNIGKVRFRMNGTFSTNENEVTKINGDTNFQLTNDFGLVGRAPQQSRVTALAKGHEAGSFFLWRTDGIIDTEEKLANYQLIDNNVRMGDTRFVDQNNDGVLDDNDRVYSGSGLPKYEIGYTLNLNYRNWDFSMNWYAALGQEIMNGFDAWAYGFGRHKDLIYQWSEANQDSPIPAYRNDVRRHPNYLGYSDLWLEDGSYLRLRQVSLGYAIPKRKVEKWGLKYLRFYVRTQNPLTFTKYSGYNPEIGGGIVSRGLDKDTGPISIQYLFGMNLNF</sequence>
<dbReference type="AlphaFoldDB" id="A0A5C7GE51"/>
<keyword evidence="4 7" id="KW-0812">Transmembrane</keyword>
<keyword evidence="6 7" id="KW-0998">Cell outer membrane</keyword>
<evidence type="ECO:0000256" key="2">
    <source>
        <dbReference type="ARBA" id="ARBA00022448"/>
    </source>
</evidence>
<evidence type="ECO:0000256" key="5">
    <source>
        <dbReference type="ARBA" id="ARBA00023136"/>
    </source>
</evidence>
<comment type="subcellular location">
    <subcellularLocation>
        <location evidence="1 7">Cell outer membrane</location>
        <topology evidence="1 7">Multi-pass membrane protein</topology>
    </subcellularLocation>
</comment>
<gene>
    <name evidence="9" type="ORF">FUA22_15415</name>
</gene>
<evidence type="ECO:0000313" key="9">
    <source>
        <dbReference type="EMBL" id="TXG35142.1"/>
    </source>
</evidence>
<protein>
    <submittedName>
        <fullName evidence="9">SusC/RagA family TonB-linked outer membrane protein</fullName>
    </submittedName>
</protein>
<dbReference type="InterPro" id="IPR012910">
    <property type="entry name" value="Plug_dom"/>
</dbReference>
<organism evidence="9 10">
    <name type="scientific">Seonamhaeicola maritimus</name>
    <dbReference type="NCBI Taxonomy" id="2591822"/>
    <lineage>
        <taxon>Bacteria</taxon>
        <taxon>Pseudomonadati</taxon>
        <taxon>Bacteroidota</taxon>
        <taxon>Flavobacteriia</taxon>
        <taxon>Flavobacteriales</taxon>
        <taxon>Flavobacteriaceae</taxon>
    </lineage>
</organism>
<comment type="caution">
    <text evidence="9">The sequence shown here is derived from an EMBL/GenBank/DDBJ whole genome shotgun (WGS) entry which is preliminary data.</text>
</comment>
<evidence type="ECO:0000256" key="4">
    <source>
        <dbReference type="ARBA" id="ARBA00022692"/>
    </source>
</evidence>
<feature type="domain" description="TonB-dependent receptor plug" evidence="8">
    <location>
        <begin position="125"/>
        <end position="230"/>
    </location>
</feature>
<evidence type="ECO:0000313" key="10">
    <source>
        <dbReference type="Proteomes" id="UP000321080"/>
    </source>
</evidence>
<evidence type="ECO:0000256" key="6">
    <source>
        <dbReference type="ARBA" id="ARBA00023237"/>
    </source>
</evidence>
<accession>A0A5C7GE51</accession>
<dbReference type="InterPro" id="IPR023996">
    <property type="entry name" value="TonB-dep_OMP_SusC/RagA"/>
</dbReference>
<dbReference type="InterPro" id="IPR039426">
    <property type="entry name" value="TonB-dep_rcpt-like"/>
</dbReference>
<dbReference type="GO" id="GO:0009279">
    <property type="term" value="C:cell outer membrane"/>
    <property type="evidence" value="ECO:0007669"/>
    <property type="project" value="UniProtKB-SubCell"/>
</dbReference>
<dbReference type="Gene3D" id="2.170.130.10">
    <property type="entry name" value="TonB-dependent receptor, plug domain"/>
    <property type="match status" value="1"/>
</dbReference>
<dbReference type="InterPro" id="IPR008969">
    <property type="entry name" value="CarboxyPept-like_regulatory"/>
</dbReference>
<comment type="similarity">
    <text evidence="7">Belongs to the TonB-dependent receptor family.</text>
</comment>
<dbReference type="Pfam" id="PF13715">
    <property type="entry name" value="CarbopepD_reg_2"/>
    <property type="match status" value="1"/>
</dbReference>
<keyword evidence="5 7" id="KW-0472">Membrane</keyword>
<keyword evidence="3 7" id="KW-1134">Transmembrane beta strand</keyword>
<dbReference type="Proteomes" id="UP000321080">
    <property type="component" value="Unassembled WGS sequence"/>
</dbReference>
<dbReference type="NCBIfam" id="TIGR04056">
    <property type="entry name" value="OMP_RagA_SusC"/>
    <property type="match status" value="1"/>
</dbReference>
<dbReference type="InterPro" id="IPR023997">
    <property type="entry name" value="TonB-dep_OMP_SusC/RagA_CS"/>
</dbReference>
<name>A0A5C7GE51_9FLAO</name>
<dbReference type="OrthoDB" id="9768177at2"/>
<dbReference type="RefSeq" id="WP_147769485.1">
    <property type="nucleotide sequence ID" value="NZ_VRKQ01000018.1"/>
</dbReference>
<dbReference type="Gene3D" id="2.40.170.20">
    <property type="entry name" value="TonB-dependent receptor, beta-barrel domain"/>
    <property type="match status" value="1"/>
</dbReference>
<evidence type="ECO:0000256" key="7">
    <source>
        <dbReference type="PROSITE-ProRule" id="PRU01360"/>
    </source>
</evidence>
<evidence type="ECO:0000259" key="8">
    <source>
        <dbReference type="Pfam" id="PF07715"/>
    </source>
</evidence>
<dbReference type="NCBIfam" id="TIGR04057">
    <property type="entry name" value="SusC_RagA_signa"/>
    <property type="match status" value="1"/>
</dbReference>
<dbReference type="InterPro" id="IPR036942">
    <property type="entry name" value="Beta-barrel_TonB_sf"/>
</dbReference>
<dbReference type="InterPro" id="IPR037066">
    <property type="entry name" value="Plug_dom_sf"/>
</dbReference>
<keyword evidence="10" id="KW-1185">Reference proteome</keyword>
<dbReference type="EMBL" id="VRKQ01000018">
    <property type="protein sequence ID" value="TXG35142.1"/>
    <property type="molecule type" value="Genomic_DNA"/>
</dbReference>
<proteinExistence type="inferred from homology"/>